<dbReference type="OrthoDB" id="3613165at2"/>
<comment type="caution">
    <text evidence="1">The sequence shown here is derived from an EMBL/GenBank/DDBJ whole genome shotgun (WGS) entry which is preliminary data.</text>
</comment>
<sequence length="251" mass="26851">MLVFSGPRWAAAADAVADRALREVPFYRERLVGAGARGGPVPSAELADRLWALCPLASPFTPAREPTLWTGVPGDLAAAVRLAGRWGRATPVVEARRAWVPWTRLTPAGPAYAPVVVSTPDLDGPARARTPARPVLVAPPAAVAELTARLDHVGPVVLRLAAAEVSGHRGRAAVLFDPHLGYFAGRSPVCGHWHVLWRRFHVAVTGGALVVTALRRRRPTLSRIAVPAGDFARVDLCRRHRTPVLLSDPAP</sequence>
<evidence type="ECO:0000313" key="1">
    <source>
        <dbReference type="EMBL" id="EWC60231.1"/>
    </source>
</evidence>
<reference evidence="1 2" key="1">
    <citation type="journal article" date="2014" name="Genome Announc.">
        <title>Draft Genome Sequence of the Antitrypanosomally Active Sponge-Associated Bacterium Actinokineospora sp. Strain EG49.</title>
        <authorList>
            <person name="Harjes J."/>
            <person name="Ryu T."/>
            <person name="Abdelmohsen U.R."/>
            <person name="Moitinho-Silva L."/>
            <person name="Horn H."/>
            <person name="Ravasi T."/>
            <person name="Hentschel U."/>
        </authorList>
    </citation>
    <scope>NUCLEOTIDE SEQUENCE [LARGE SCALE GENOMIC DNA]</scope>
    <source>
        <strain evidence="1 2">EG49</strain>
    </source>
</reference>
<dbReference type="Proteomes" id="UP000019277">
    <property type="component" value="Unassembled WGS sequence"/>
</dbReference>
<keyword evidence="2" id="KW-1185">Reference proteome</keyword>
<gene>
    <name evidence="1" type="ORF">UO65_4477</name>
</gene>
<dbReference type="RefSeq" id="WP_035285756.1">
    <property type="nucleotide sequence ID" value="NZ_AYXG01000166.1"/>
</dbReference>
<evidence type="ECO:0000313" key="2">
    <source>
        <dbReference type="Proteomes" id="UP000019277"/>
    </source>
</evidence>
<dbReference type="eggNOG" id="ENOG5031FQI">
    <property type="taxonomic scope" value="Bacteria"/>
</dbReference>
<proteinExistence type="predicted"/>
<dbReference type="EMBL" id="AYXG01000166">
    <property type="protein sequence ID" value="EWC60231.1"/>
    <property type="molecule type" value="Genomic_DNA"/>
</dbReference>
<dbReference type="STRING" id="909613.UO65_4477"/>
<name>W7IUY9_9PSEU</name>
<dbReference type="AlphaFoldDB" id="W7IUY9"/>
<organism evidence="1 2">
    <name type="scientific">Actinokineospora spheciospongiae</name>
    <dbReference type="NCBI Taxonomy" id="909613"/>
    <lineage>
        <taxon>Bacteria</taxon>
        <taxon>Bacillati</taxon>
        <taxon>Actinomycetota</taxon>
        <taxon>Actinomycetes</taxon>
        <taxon>Pseudonocardiales</taxon>
        <taxon>Pseudonocardiaceae</taxon>
        <taxon>Actinokineospora</taxon>
    </lineage>
</organism>
<protein>
    <submittedName>
        <fullName evidence="1">Uncharacterized protein</fullName>
    </submittedName>
</protein>
<accession>W7IUY9</accession>